<organism evidence="1">
    <name type="scientific">marine sediment metagenome</name>
    <dbReference type="NCBI Taxonomy" id="412755"/>
    <lineage>
        <taxon>unclassified sequences</taxon>
        <taxon>metagenomes</taxon>
        <taxon>ecological metagenomes</taxon>
    </lineage>
</organism>
<protein>
    <submittedName>
        <fullName evidence="1">Uncharacterized protein</fullName>
    </submittedName>
</protein>
<proteinExistence type="predicted"/>
<dbReference type="EMBL" id="LAZR01000195">
    <property type="protein sequence ID" value="KKN82754.1"/>
    <property type="molecule type" value="Genomic_DNA"/>
</dbReference>
<sequence length="114" mass="13733">MQSNSKIPRELKNLLTAKQYKILKAYLYNYGINEMVKKLKVVKRDELILQLIYIGKKLAIYELIYCKIYPNLSKLDKKYMAGFNDFREKLIKEIKYEQLKSRKKGFSRKKRKTT</sequence>
<comment type="caution">
    <text evidence="1">The sequence shown here is derived from an EMBL/GenBank/DDBJ whole genome shotgun (WGS) entry which is preliminary data.</text>
</comment>
<gene>
    <name evidence="1" type="ORF">LCGC14_0305780</name>
</gene>
<accession>A0A0F9TTS6</accession>
<dbReference type="AlphaFoldDB" id="A0A0F9TTS6"/>
<reference evidence="1" key="1">
    <citation type="journal article" date="2015" name="Nature">
        <title>Complex archaea that bridge the gap between prokaryotes and eukaryotes.</title>
        <authorList>
            <person name="Spang A."/>
            <person name="Saw J.H."/>
            <person name="Jorgensen S.L."/>
            <person name="Zaremba-Niedzwiedzka K."/>
            <person name="Martijn J."/>
            <person name="Lind A.E."/>
            <person name="van Eijk R."/>
            <person name="Schleper C."/>
            <person name="Guy L."/>
            <person name="Ettema T.J."/>
        </authorList>
    </citation>
    <scope>NUCLEOTIDE SEQUENCE</scope>
</reference>
<name>A0A0F9TTS6_9ZZZZ</name>
<evidence type="ECO:0000313" key="1">
    <source>
        <dbReference type="EMBL" id="KKN82754.1"/>
    </source>
</evidence>